<dbReference type="GO" id="GO:0015768">
    <property type="term" value="P:maltose transport"/>
    <property type="evidence" value="ECO:0007669"/>
    <property type="project" value="TreeGrafter"/>
</dbReference>
<feature type="chain" id="PRO_5015148402" description="ABC transporter substrate-binding protein" evidence="5">
    <location>
        <begin position="26"/>
        <end position="435"/>
    </location>
</feature>
<dbReference type="SUPFAM" id="SSF53850">
    <property type="entry name" value="Periplasmic binding protein-like II"/>
    <property type="match status" value="1"/>
</dbReference>
<name>A0A2P7RVC6_9HYPH</name>
<dbReference type="PROSITE" id="PS00430">
    <property type="entry name" value="TONB_DEPENDENT_REC_1"/>
    <property type="match status" value="1"/>
</dbReference>
<dbReference type="GO" id="GO:1901982">
    <property type="term" value="F:maltose binding"/>
    <property type="evidence" value="ECO:0007669"/>
    <property type="project" value="TreeGrafter"/>
</dbReference>
<dbReference type="Gene3D" id="3.40.190.10">
    <property type="entry name" value="Periplasmic binding protein-like II"/>
    <property type="match status" value="1"/>
</dbReference>
<evidence type="ECO:0008006" key="8">
    <source>
        <dbReference type="Google" id="ProtNLM"/>
    </source>
</evidence>
<protein>
    <recommendedName>
        <fullName evidence="8">ABC transporter substrate-binding protein</fullName>
    </recommendedName>
</protein>
<dbReference type="RefSeq" id="WP_106774866.1">
    <property type="nucleotide sequence ID" value="NZ_PXYK01000031.1"/>
</dbReference>
<comment type="caution">
    <text evidence="6">The sequence shown here is derived from an EMBL/GenBank/DDBJ whole genome shotgun (WGS) entry which is preliminary data.</text>
</comment>
<evidence type="ECO:0000256" key="2">
    <source>
        <dbReference type="ARBA" id="ARBA00022448"/>
    </source>
</evidence>
<gene>
    <name evidence="6" type="ORF">C7I84_24595</name>
</gene>
<dbReference type="InterPro" id="IPR006059">
    <property type="entry name" value="SBP"/>
</dbReference>
<evidence type="ECO:0000256" key="3">
    <source>
        <dbReference type="ARBA" id="ARBA00022729"/>
    </source>
</evidence>
<organism evidence="6 7">
    <name type="scientific">Kumtagia ephedrae</name>
    <dbReference type="NCBI Taxonomy" id="2116701"/>
    <lineage>
        <taxon>Bacteria</taxon>
        <taxon>Pseudomonadati</taxon>
        <taxon>Pseudomonadota</taxon>
        <taxon>Alphaproteobacteria</taxon>
        <taxon>Hyphomicrobiales</taxon>
        <taxon>Phyllobacteriaceae</taxon>
        <taxon>Kumtagia</taxon>
    </lineage>
</organism>
<evidence type="ECO:0000313" key="6">
    <source>
        <dbReference type="EMBL" id="PSJ54177.1"/>
    </source>
</evidence>
<dbReference type="OrthoDB" id="9804061at2"/>
<reference evidence="6 7" key="1">
    <citation type="submission" date="2018-03" db="EMBL/GenBank/DDBJ databases">
        <title>The draft genome of Mesorhizobium sp. 6GN-30.</title>
        <authorList>
            <person name="Liu L."/>
            <person name="Li L."/>
            <person name="Wang T."/>
            <person name="Zhang X."/>
            <person name="Liang L."/>
        </authorList>
    </citation>
    <scope>NUCLEOTIDE SEQUENCE [LARGE SCALE GENOMIC DNA]</scope>
    <source>
        <strain evidence="6 7">6GN30</strain>
    </source>
</reference>
<evidence type="ECO:0000256" key="5">
    <source>
        <dbReference type="SAM" id="SignalP"/>
    </source>
</evidence>
<keyword evidence="3 5" id="KW-0732">Signal</keyword>
<accession>A0A2P7RVC6</accession>
<dbReference type="Proteomes" id="UP000241229">
    <property type="component" value="Unassembled WGS sequence"/>
</dbReference>
<dbReference type="AlphaFoldDB" id="A0A2P7RVC6"/>
<evidence type="ECO:0000256" key="1">
    <source>
        <dbReference type="ARBA" id="ARBA00008520"/>
    </source>
</evidence>
<evidence type="ECO:0000256" key="4">
    <source>
        <dbReference type="ARBA" id="ARBA00022764"/>
    </source>
</evidence>
<keyword evidence="2" id="KW-0813">Transport</keyword>
<dbReference type="GO" id="GO:0042956">
    <property type="term" value="P:maltodextrin transmembrane transport"/>
    <property type="evidence" value="ECO:0007669"/>
    <property type="project" value="TreeGrafter"/>
</dbReference>
<keyword evidence="4" id="KW-0574">Periplasm</keyword>
<dbReference type="Pfam" id="PF01547">
    <property type="entry name" value="SBP_bac_1"/>
    <property type="match status" value="1"/>
</dbReference>
<dbReference type="EMBL" id="PXYK01000031">
    <property type="protein sequence ID" value="PSJ54177.1"/>
    <property type="molecule type" value="Genomic_DNA"/>
</dbReference>
<feature type="signal peptide" evidence="5">
    <location>
        <begin position="1"/>
        <end position="25"/>
    </location>
</feature>
<proteinExistence type="inferred from homology"/>
<dbReference type="PANTHER" id="PTHR30061:SF50">
    <property type="entry name" value="MALTOSE_MALTODEXTRIN-BINDING PERIPLASMIC PROTEIN"/>
    <property type="match status" value="1"/>
</dbReference>
<dbReference type="PANTHER" id="PTHR30061">
    <property type="entry name" value="MALTOSE-BINDING PERIPLASMIC PROTEIN"/>
    <property type="match status" value="1"/>
</dbReference>
<keyword evidence="7" id="KW-1185">Reference proteome</keyword>
<dbReference type="GO" id="GO:0055052">
    <property type="term" value="C:ATP-binding cassette (ABC) transporter complex, substrate-binding subunit-containing"/>
    <property type="evidence" value="ECO:0007669"/>
    <property type="project" value="TreeGrafter"/>
</dbReference>
<dbReference type="InterPro" id="IPR010916">
    <property type="entry name" value="TonB_box_CS"/>
</dbReference>
<sequence>MDARNLLRAGLLAASALGAAGVAHAQEAAACTGETVTLRILRTPGNYPYPAPMEAWQKDNPCVQFEINEVPFAQLADTISVQAASSNPPDILVYDGPNTQSYAASGILLPLTKYLPQGWDEDILPATRAEHSYEGEVYSPGIEQTTVAMYYNKTLVEAAGIKPPQTLADSWTWPQALEAFKACQQGQAGSPTVWGLGPTRFGNGQPGLVYQDLIFQRSAGDPKANPSSSAYKTFWALSSDGKTVEGYLNTPEAVEALTFYRSLFNSEGVAPKVGIPNAFFDGKACFYIDTPAAGNALLKDPKIEWGITPIPHFKTPVVHTGSTTIGVAARSRHAEVAAKFVVDMSWGEYAYMNVSQRGNLPTLKSLFPRFEIYSGYPMKVFVDQLQEWGQPRPPGPKFAQYDKLVTDALRAVAFGGDPAELMADAEKKVQRMLDR</sequence>
<comment type="similarity">
    <text evidence="1">Belongs to the bacterial solute-binding protein 1 family.</text>
</comment>
<evidence type="ECO:0000313" key="7">
    <source>
        <dbReference type="Proteomes" id="UP000241229"/>
    </source>
</evidence>